<name>A0A0F8V8F8_9ZZZZ</name>
<protein>
    <submittedName>
        <fullName evidence="1">Uncharacterized protein</fullName>
    </submittedName>
</protein>
<organism evidence="1">
    <name type="scientific">marine sediment metagenome</name>
    <dbReference type="NCBI Taxonomy" id="412755"/>
    <lineage>
        <taxon>unclassified sequences</taxon>
        <taxon>metagenomes</taxon>
        <taxon>ecological metagenomes</taxon>
    </lineage>
</organism>
<reference evidence="1" key="1">
    <citation type="journal article" date="2015" name="Nature">
        <title>Complex archaea that bridge the gap between prokaryotes and eukaryotes.</title>
        <authorList>
            <person name="Spang A."/>
            <person name="Saw J.H."/>
            <person name="Jorgensen S.L."/>
            <person name="Zaremba-Niedzwiedzka K."/>
            <person name="Martijn J."/>
            <person name="Lind A.E."/>
            <person name="van Eijk R."/>
            <person name="Schleper C."/>
            <person name="Guy L."/>
            <person name="Ettema T.J."/>
        </authorList>
    </citation>
    <scope>NUCLEOTIDE SEQUENCE</scope>
</reference>
<dbReference type="EMBL" id="LAZR01070446">
    <property type="protein sequence ID" value="KKK40833.1"/>
    <property type="molecule type" value="Genomic_DNA"/>
</dbReference>
<sequence>MSQNESIEFLKKNKGKWVTCKQYREYSNVGETTSTRNLNKVYKWYLKTRGDDSPVKRKVMKEVNHWKYFYTWNEENWNH</sequence>
<proteinExistence type="predicted"/>
<comment type="caution">
    <text evidence="1">The sequence shown here is derived from an EMBL/GenBank/DDBJ whole genome shotgun (WGS) entry which is preliminary data.</text>
</comment>
<gene>
    <name evidence="1" type="ORF">LCGC14_2928340</name>
</gene>
<dbReference type="AlphaFoldDB" id="A0A0F8V8F8"/>
<accession>A0A0F8V8F8</accession>
<evidence type="ECO:0000313" key="1">
    <source>
        <dbReference type="EMBL" id="KKK40833.1"/>
    </source>
</evidence>